<protein>
    <submittedName>
        <fullName evidence="13">L,D-transpeptidase</fullName>
    </submittedName>
</protein>
<dbReference type="GO" id="GO:0071972">
    <property type="term" value="F:peptidoglycan L,D-transpeptidase activity"/>
    <property type="evidence" value="ECO:0007669"/>
    <property type="project" value="TreeGrafter"/>
</dbReference>
<dbReference type="PROSITE" id="PS52029">
    <property type="entry name" value="LD_TPASE"/>
    <property type="match status" value="1"/>
</dbReference>
<dbReference type="GO" id="GO:0008360">
    <property type="term" value="P:regulation of cell shape"/>
    <property type="evidence" value="ECO:0007669"/>
    <property type="project" value="UniProtKB-UniRule"/>
</dbReference>
<dbReference type="InterPro" id="IPR005490">
    <property type="entry name" value="LD_TPept_cat_dom"/>
</dbReference>
<dbReference type="Gene3D" id="2.40.440.10">
    <property type="entry name" value="L,D-transpeptidase catalytic domain-like"/>
    <property type="match status" value="1"/>
</dbReference>
<comment type="pathway">
    <text evidence="1 9">Cell wall biogenesis; peptidoglycan biosynthesis.</text>
</comment>
<gene>
    <name evidence="13" type="ORF">CJ671_06215</name>
</gene>
<keyword evidence="5" id="KW-0378">Hydrolase</keyword>
<dbReference type="GO" id="GO:0005576">
    <property type="term" value="C:extracellular region"/>
    <property type="evidence" value="ECO:0007669"/>
    <property type="project" value="TreeGrafter"/>
</dbReference>
<dbReference type="SUPFAM" id="SSF141523">
    <property type="entry name" value="L,D-transpeptidase catalytic domain-like"/>
    <property type="match status" value="1"/>
</dbReference>
<evidence type="ECO:0000313" key="14">
    <source>
        <dbReference type="Proteomes" id="UP000238649"/>
    </source>
</evidence>
<proteinExistence type="inferred from homology"/>
<keyword evidence="4" id="KW-0808">Transferase</keyword>
<name>A0A2S9SSY3_9BACT</name>
<dbReference type="OrthoDB" id="8402157at2"/>
<dbReference type="Proteomes" id="UP000238649">
    <property type="component" value="Unassembled WGS sequence"/>
</dbReference>
<dbReference type="InterPro" id="IPR038063">
    <property type="entry name" value="Transpep_catalytic_dom"/>
</dbReference>
<evidence type="ECO:0000313" key="13">
    <source>
        <dbReference type="EMBL" id="PRM89710.1"/>
    </source>
</evidence>
<dbReference type="CDD" id="cd16913">
    <property type="entry name" value="YkuD_like"/>
    <property type="match status" value="1"/>
</dbReference>
<feature type="active site" description="Proton donor/acceptor" evidence="9">
    <location>
        <position position="367"/>
    </location>
</feature>
<evidence type="ECO:0000256" key="10">
    <source>
        <dbReference type="SAM" id="MobiDB-lite"/>
    </source>
</evidence>
<dbReference type="GO" id="GO:0016757">
    <property type="term" value="F:glycosyltransferase activity"/>
    <property type="evidence" value="ECO:0007669"/>
    <property type="project" value="UniProtKB-KW"/>
</dbReference>
<keyword evidence="11" id="KW-0732">Signal</keyword>
<evidence type="ECO:0000259" key="12">
    <source>
        <dbReference type="PROSITE" id="PS52029"/>
    </source>
</evidence>
<accession>A0A2S9SSY3</accession>
<evidence type="ECO:0000256" key="11">
    <source>
        <dbReference type="SAM" id="SignalP"/>
    </source>
</evidence>
<keyword evidence="8 9" id="KW-0961">Cell wall biogenesis/degradation</keyword>
<dbReference type="PANTHER" id="PTHR30582">
    <property type="entry name" value="L,D-TRANSPEPTIDASE"/>
    <property type="match status" value="1"/>
</dbReference>
<feature type="domain" description="L,D-TPase catalytic" evidence="12">
    <location>
        <begin position="263"/>
        <end position="407"/>
    </location>
</feature>
<keyword evidence="6 9" id="KW-0133">Cell shape</keyword>
<feature type="chain" id="PRO_5015661505" evidence="11">
    <location>
        <begin position="18"/>
        <end position="415"/>
    </location>
</feature>
<dbReference type="UniPathway" id="UPA00219"/>
<dbReference type="Pfam" id="PF03734">
    <property type="entry name" value="YkuD"/>
    <property type="match status" value="1"/>
</dbReference>
<reference evidence="13 14" key="1">
    <citation type="submission" date="2017-09" db="EMBL/GenBank/DDBJ databases">
        <title>Reassesment of A. cryaerophilus.</title>
        <authorList>
            <person name="Perez-Cataluna A."/>
            <person name="Collado L."/>
            <person name="Salgado O."/>
            <person name="Lefinanco V."/>
            <person name="Figueras M.J."/>
        </authorList>
    </citation>
    <scope>NUCLEOTIDE SEQUENCE [LARGE SCALE GENOMIC DNA]</scope>
    <source>
        <strain evidence="13 14">LMG 9871</strain>
    </source>
</reference>
<evidence type="ECO:0000256" key="2">
    <source>
        <dbReference type="ARBA" id="ARBA00005992"/>
    </source>
</evidence>
<sequence length="415" mass="47770">MKKSLFLIFILPFCLFASEKKYTVSVCTTSNLENALVCKKRIYDNTIGEVFIVKQNQKYYTYLNTYDDKEIAKVTIKHASKYIKEQKPYIKEIDIKIVNQIDKRKLFIDMDNQTSFYNQENNSSNKDKKNIQKEEKELESPKPQAVNIPLVSMIPENVEILGLLPYDNQDIKNEENSKNENNNETKIEYELKSELDFGNQSSNDILSQEDEEELLQTSLDEFDEQVKKVSKNSQTFTKSYEKKVIKSNSQKEQIKNLNSYDELIIRVDSKTNIMELFAKNGQNEEKIKSYIVSTGKNSIKKPFGVGRISQISLNPVWYPTQDTKKSFAKKGIILPNVVPPNHKHNYMGMAKLNLTHSVGGNTTYRIHGTLNEKTLGSNESAGCIRMRNNDVVELAILLEEFAKIKTLNKIKVVLI</sequence>
<dbReference type="GO" id="GO:0071555">
    <property type="term" value="P:cell wall organization"/>
    <property type="evidence" value="ECO:0007669"/>
    <property type="project" value="UniProtKB-UniRule"/>
</dbReference>
<evidence type="ECO:0000256" key="4">
    <source>
        <dbReference type="ARBA" id="ARBA00022679"/>
    </source>
</evidence>
<comment type="similarity">
    <text evidence="2">Belongs to the YkuD family.</text>
</comment>
<dbReference type="GO" id="GO:0018104">
    <property type="term" value="P:peptidoglycan-protein cross-linking"/>
    <property type="evidence" value="ECO:0007669"/>
    <property type="project" value="TreeGrafter"/>
</dbReference>
<evidence type="ECO:0000256" key="5">
    <source>
        <dbReference type="ARBA" id="ARBA00022801"/>
    </source>
</evidence>
<evidence type="ECO:0000256" key="9">
    <source>
        <dbReference type="PROSITE-ProRule" id="PRU01373"/>
    </source>
</evidence>
<feature type="region of interest" description="Disordered" evidence="10">
    <location>
        <begin position="117"/>
        <end position="144"/>
    </location>
</feature>
<evidence type="ECO:0000256" key="3">
    <source>
        <dbReference type="ARBA" id="ARBA00022676"/>
    </source>
</evidence>
<keyword evidence="3" id="KW-0328">Glycosyltransferase</keyword>
<dbReference type="RefSeq" id="WP_105911849.1">
    <property type="nucleotide sequence ID" value="NZ_NXGH01000015.1"/>
</dbReference>
<feature type="active site" description="Nucleophile" evidence="9">
    <location>
        <position position="383"/>
    </location>
</feature>
<dbReference type="AlphaFoldDB" id="A0A2S9SSY3"/>
<comment type="caution">
    <text evidence="13">The sequence shown here is derived from an EMBL/GenBank/DDBJ whole genome shotgun (WGS) entry which is preliminary data.</text>
</comment>
<evidence type="ECO:0000256" key="1">
    <source>
        <dbReference type="ARBA" id="ARBA00004752"/>
    </source>
</evidence>
<dbReference type="InterPro" id="IPR050979">
    <property type="entry name" value="LD-transpeptidase"/>
</dbReference>
<evidence type="ECO:0000256" key="6">
    <source>
        <dbReference type="ARBA" id="ARBA00022960"/>
    </source>
</evidence>
<feature type="signal peptide" evidence="11">
    <location>
        <begin position="1"/>
        <end position="17"/>
    </location>
</feature>
<keyword evidence="7 9" id="KW-0573">Peptidoglycan synthesis</keyword>
<dbReference type="PANTHER" id="PTHR30582:SF24">
    <property type="entry name" value="L,D-TRANSPEPTIDASE ERFK_SRFK-RELATED"/>
    <property type="match status" value="1"/>
</dbReference>
<organism evidence="13 14">
    <name type="scientific">Aliarcobacter cryaerophilus</name>
    <dbReference type="NCBI Taxonomy" id="28198"/>
    <lineage>
        <taxon>Bacteria</taxon>
        <taxon>Pseudomonadati</taxon>
        <taxon>Campylobacterota</taxon>
        <taxon>Epsilonproteobacteria</taxon>
        <taxon>Campylobacterales</taxon>
        <taxon>Arcobacteraceae</taxon>
        <taxon>Aliarcobacter</taxon>
    </lineage>
</organism>
<dbReference type="EMBL" id="NXGH01000015">
    <property type="protein sequence ID" value="PRM89710.1"/>
    <property type="molecule type" value="Genomic_DNA"/>
</dbReference>
<evidence type="ECO:0000256" key="7">
    <source>
        <dbReference type="ARBA" id="ARBA00022984"/>
    </source>
</evidence>
<evidence type="ECO:0000256" key="8">
    <source>
        <dbReference type="ARBA" id="ARBA00023316"/>
    </source>
</evidence>
<feature type="compositionally biased region" description="Basic and acidic residues" evidence="10">
    <location>
        <begin position="125"/>
        <end position="140"/>
    </location>
</feature>